<dbReference type="AlphaFoldDB" id="A0AAE9DR03"/>
<dbReference type="EMBL" id="CP090892">
    <property type="protein sequence ID" value="ULU08367.1"/>
    <property type="molecule type" value="Genomic_DNA"/>
</dbReference>
<name>A0AAE9DR03_CAEBR</name>
<reference evidence="1 2" key="1">
    <citation type="submission" date="2022-05" db="EMBL/GenBank/DDBJ databases">
        <title>Chromosome-level reference genomes for two strains of Caenorhabditis briggsae: an improved platform for comparative genomics.</title>
        <authorList>
            <person name="Stevens L."/>
            <person name="Andersen E.C."/>
        </authorList>
    </citation>
    <scope>NUCLEOTIDE SEQUENCE [LARGE SCALE GENOMIC DNA]</scope>
    <source>
        <strain evidence="1">QX1410_ONT</strain>
        <tissue evidence="1">Whole-organism</tissue>
    </source>
</reference>
<organism evidence="1 2">
    <name type="scientific">Caenorhabditis briggsae</name>
    <dbReference type="NCBI Taxonomy" id="6238"/>
    <lineage>
        <taxon>Eukaryota</taxon>
        <taxon>Metazoa</taxon>
        <taxon>Ecdysozoa</taxon>
        <taxon>Nematoda</taxon>
        <taxon>Chromadorea</taxon>
        <taxon>Rhabditida</taxon>
        <taxon>Rhabditina</taxon>
        <taxon>Rhabditomorpha</taxon>
        <taxon>Rhabditoidea</taxon>
        <taxon>Rhabditidae</taxon>
        <taxon>Peloderinae</taxon>
        <taxon>Caenorhabditis</taxon>
    </lineage>
</organism>
<evidence type="ECO:0000313" key="2">
    <source>
        <dbReference type="Proteomes" id="UP000827892"/>
    </source>
</evidence>
<dbReference type="Proteomes" id="UP000827892">
    <property type="component" value="Chromosome II"/>
</dbReference>
<sequence>MGKCYSSSCDSDKKSFVCELPPSYEDDCVTAFVILIGQPPTSRQLKKIVKKITALWSQFIQQTKIDT</sequence>
<gene>
    <name evidence="1" type="ORF">L3Y34_019499</name>
</gene>
<proteinExistence type="predicted"/>
<protein>
    <submittedName>
        <fullName evidence="1">Uncharacterized protein</fullName>
    </submittedName>
</protein>
<evidence type="ECO:0000313" key="1">
    <source>
        <dbReference type="EMBL" id="ULU08367.1"/>
    </source>
</evidence>
<accession>A0AAE9DR03</accession>